<feature type="compositionally biased region" description="Polar residues" evidence="1">
    <location>
        <begin position="31"/>
        <end position="56"/>
    </location>
</feature>
<protein>
    <submittedName>
        <fullName evidence="2">Uncharacterized protein</fullName>
    </submittedName>
</protein>
<feature type="region of interest" description="Disordered" evidence="1">
    <location>
        <begin position="26"/>
        <end position="56"/>
    </location>
</feature>
<comment type="caution">
    <text evidence="2">The sequence shown here is derived from an EMBL/GenBank/DDBJ whole genome shotgun (WGS) entry which is preliminary data.</text>
</comment>
<organism evidence="2 3">
    <name type="scientific">Boletus edulis BED1</name>
    <dbReference type="NCBI Taxonomy" id="1328754"/>
    <lineage>
        <taxon>Eukaryota</taxon>
        <taxon>Fungi</taxon>
        <taxon>Dikarya</taxon>
        <taxon>Basidiomycota</taxon>
        <taxon>Agaricomycotina</taxon>
        <taxon>Agaricomycetes</taxon>
        <taxon>Agaricomycetidae</taxon>
        <taxon>Boletales</taxon>
        <taxon>Boletineae</taxon>
        <taxon>Boletaceae</taxon>
        <taxon>Boletoideae</taxon>
        <taxon>Boletus</taxon>
    </lineage>
</organism>
<keyword evidence="3" id="KW-1185">Reference proteome</keyword>
<dbReference type="EMBL" id="WHUW01000010">
    <property type="protein sequence ID" value="KAF8441586.1"/>
    <property type="molecule type" value="Genomic_DNA"/>
</dbReference>
<evidence type="ECO:0000313" key="3">
    <source>
        <dbReference type="Proteomes" id="UP001194468"/>
    </source>
</evidence>
<name>A0AAD4GFN3_BOLED</name>
<reference evidence="2" key="2">
    <citation type="journal article" date="2020" name="Nat. Commun.">
        <title>Large-scale genome sequencing of mycorrhizal fungi provides insights into the early evolution of symbiotic traits.</title>
        <authorList>
            <person name="Miyauchi S."/>
            <person name="Kiss E."/>
            <person name="Kuo A."/>
            <person name="Drula E."/>
            <person name="Kohler A."/>
            <person name="Sanchez-Garcia M."/>
            <person name="Morin E."/>
            <person name="Andreopoulos B."/>
            <person name="Barry K.W."/>
            <person name="Bonito G."/>
            <person name="Buee M."/>
            <person name="Carver A."/>
            <person name="Chen C."/>
            <person name="Cichocki N."/>
            <person name="Clum A."/>
            <person name="Culley D."/>
            <person name="Crous P.W."/>
            <person name="Fauchery L."/>
            <person name="Girlanda M."/>
            <person name="Hayes R.D."/>
            <person name="Keri Z."/>
            <person name="LaButti K."/>
            <person name="Lipzen A."/>
            <person name="Lombard V."/>
            <person name="Magnuson J."/>
            <person name="Maillard F."/>
            <person name="Murat C."/>
            <person name="Nolan M."/>
            <person name="Ohm R.A."/>
            <person name="Pangilinan J."/>
            <person name="Pereira M.F."/>
            <person name="Perotto S."/>
            <person name="Peter M."/>
            <person name="Pfister S."/>
            <person name="Riley R."/>
            <person name="Sitrit Y."/>
            <person name="Stielow J.B."/>
            <person name="Szollosi G."/>
            <person name="Zifcakova L."/>
            <person name="Stursova M."/>
            <person name="Spatafora J.W."/>
            <person name="Tedersoo L."/>
            <person name="Vaario L.M."/>
            <person name="Yamada A."/>
            <person name="Yan M."/>
            <person name="Wang P."/>
            <person name="Xu J."/>
            <person name="Bruns T."/>
            <person name="Baldrian P."/>
            <person name="Vilgalys R."/>
            <person name="Dunand C."/>
            <person name="Henrissat B."/>
            <person name="Grigoriev I.V."/>
            <person name="Hibbett D."/>
            <person name="Nagy L.G."/>
            <person name="Martin F.M."/>
        </authorList>
    </citation>
    <scope>NUCLEOTIDE SEQUENCE</scope>
    <source>
        <strain evidence="2">BED1</strain>
    </source>
</reference>
<accession>A0AAD4GFN3</accession>
<gene>
    <name evidence="2" type="ORF">L210DRAFT_3644852</name>
</gene>
<sequence>MDRAQRNITGARRQRRLAVRRCMRLLRITPSGPSSNAPTRRQTPPNQNATHSTHSIPQCSTQTWRWCVPCLPGLPSPIRANTTALLSAPIGTPSASASAKPIPPQLAHLHLESLHQNPKPPHPPTRTICLLNTLKGVLSFLSPKRCGKHTHARFSIEDSTLSSSRRTDASEPESLLALDACCDTTRGAPSPMLPNRYAQHGPEEEKMGTHQRFDLLPDIFDTDVKLGNGHRNVLLQGRLLSQECGLNFRV</sequence>
<evidence type="ECO:0000256" key="1">
    <source>
        <dbReference type="SAM" id="MobiDB-lite"/>
    </source>
</evidence>
<dbReference type="AlphaFoldDB" id="A0AAD4GFN3"/>
<evidence type="ECO:0000313" key="2">
    <source>
        <dbReference type="EMBL" id="KAF8441586.1"/>
    </source>
</evidence>
<dbReference type="Proteomes" id="UP001194468">
    <property type="component" value="Unassembled WGS sequence"/>
</dbReference>
<proteinExistence type="predicted"/>
<reference evidence="2" key="1">
    <citation type="submission" date="2019-10" db="EMBL/GenBank/DDBJ databases">
        <authorList>
            <consortium name="DOE Joint Genome Institute"/>
            <person name="Kuo A."/>
            <person name="Miyauchi S."/>
            <person name="Kiss E."/>
            <person name="Drula E."/>
            <person name="Kohler A."/>
            <person name="Sanchez-Garcia M."/>
            <person name="Andreopoulos B."/>
            <person name="Barry K.W."/>
            <person name="Bonito G."/>
            <person name="Buee M."/>
            <person name="Carver A."/>
            <person name="Chen C."/>
            <person name="Cichocki N."/>
            <person name="Clum A."/>
            <person name="Culley D."/>
            <person name="Crous P.W."/>
            <person name="Fauchery L."/>
            <person name="Girlanda M."/>
            <person name="Hayes R."/>
            <person name="Keri Z."/>
            <person name="LaButti K."/>
            <person name="Lipzen A."/>
            <person name="Lombard V."/>
            <person name="Magnuson J."/>
            <person name="Maillard F."/>
            <person name="Morin E."/>
            <person name="Murat C."/>
            <person name="Nolan M."/>
            <person name="Ohm R."/>
            <person name="Pangilinan J."/>
            <person name="Pereira M."/>
            <person name="Perotto S."/>
            <person name="Peter M."/>
            <person name="Riley R."/>
            <person name="Sitrit Y."/>
            <person name="Stielow B."/>
            <person name="Szollosi G."/>
            <person name="Zifcakova L."/>
            <person name="Stursova M."/>
            <person name="Spatafora J.W."/>
            <person name="Tedersoo L."/>
            <person name="Vaario L.-M."/>
            <person name="Yamada A."/>
            <person name="Yan M."/>
            <person name="Wang P."/>
            <person name="Xu J."/>
            <person name="Bruns T."/>
            <person name="Baldrian P."/>
            <person name="Vilgalys R."/>
            <person name="Henrissat B."/>
            <person name="Grigoriev I.V."/>
            <person name="Hibbett D."/>
            <person name="Nagy L.G."/>
            <person name="Martin F.M."/>
        </authorList>
    </citation>
    <scope>NUCLEOTIDE SEQUENCE</scope>
    <source>
        <strain evidence="2">BED1</strain>
    </source>
</reference>